<dbReference type="EMBL" id="ML976066">
    <property type="protein sequence ID" value="KAF1940253.1"/>
    <property type="molecule type" value="Genomic_DNA"/>
</dbReference>
<accession>A0A6A5SJE2</accession>
<sequence length="74" mass="8125">MLQHFCAPTFGIRIFGQGNSSTTSRRRAALKSSPALTENKAASMALQTQTWETEVKDGLALPPLLLLLYNNSYP</sequence>
<protein>
    <submittedName>
        <fullName evidence="1">Uncharacterized protein</fullName>
    </submittedName>
</protein>
<dbReference type="Proteomes" id="UP000800038">
    <property type="component" value="Unassembled WGS sequence"/>
</dbReference>
<organism evidence="1 2">
    <name type="scientific">Clathrospora elynae</name>
    <dbReference type="NCBI Taxonomy" id="706981"/>
    <lineage>
        <taxon>Eukaryota</taxon>
        <taxon>Fungi</taxon>
        <taxon>Dikarya</taxon>
        <taxon>Ascomycota</taxon>
        <taxon>Pezizomycotina</taxon>
        <taxon>Dothideomycetes</taxon>
        <taxon>Pleosporomycetidae</taxon>
        <taxon>Pleosporales</taxon>
        <taxon>Diademaceae</taxon>
        <taxon>Clathrospora</taxon>
    </lineage>
</organism>
<proteinExistence type="predicted"/>
<reference evidence="1" key="1">
    <citation type="journal article" date="2020" name="Stud. Mycol.">
        <title>101 Dothideomycetes genomes: a test case for predicting lifestyles and emergence of pathogens.</title>
        <authorList>
            <person name="Haridas S."/>
            <person name="Albert R."/>
            <person name="Binder M."/>
            <person name="Bloem J."/>
            <person name="Labutti K."/>
            <person name="Salamov A."/>
            <person name="Andreopoulos B."/>
            <person name="Baker S."/>
            <person name="Barry K."/>
            <person name="Bills G."/>
            <person name="Bluhm B."/>
            <person name="Cannon C."/>
            <person name="Castanera R."/>
            <person name="Culley D."/>
            <person name="Daum C."/>
            <person name="Ezra D."/>
            <person name="Gonzalez J."/>
            <person name="Henrissat B."/>
            <person name="Kuo A."/>
            <person name="Liang C."/>
            <person name="Lipzen A."/>
            <person name="Lutzoni F."/>
            <person name="Magnuson J."/>
            <person name="Mondo S."/>
            <person name="Nolan M."/>
            <person name="Ohm R."/>
            <person name="Pangilinan J."/>
            <person name="Park H.-J."/>
            <person name="Ramirez L."/>
            <person name="Alfaro M."/>
            <person name="Sun H."/>
            <person name="Tritt A."/>
            <person name="Yoshinaga Y."/>
            <person name="Zwiers L.-H."/>
            <person name="Turgeon B."/>
            <person name="Goodwin S."/>
            <person name="Spatafora J."/>
            <person name="Crous P."/>
            <person name="Grigoriev I."/>
        </authorList>
    </citation>
    <scope>NUCLEOTIDE SEQUENCE</scope>
    <source>
        <strain evidence="1">CBS 161.51</strain>
    </source>
</reference>
<name>A0A6A5SJE2_9PLEO</name>
<gene>
    <name evidence="1" type="ORF">EJ02DRAFT_456196</name>
</gene>
<evidence type="ECO:0000313" key="2">
    <source>
        <dbReference type="Proteomes" id="UP000800038"/>
    </source>
</evidence>
<evidence type="ECO:0000313" key="1">
    <source>
        <dbReference type="EMBL" id="KAF1940253.1"/>
    </source>
</evidence>
<keyword evidence="2" id="KW-1185">Reference proteome</keyword>
<dbReference type="AlphaFoldDB" id="A0A6A5SJE2"/>